<dbReference type="InterPro" id="IPR036412">
    <property type="entry name" value="HAD-like_sf"/>
</dbReference>
<name>A0A0G4L4U5_VERLO</name>
<dbReference type="InterPro" id="IPR050365">
    <property type="entry name" value="TIM50"/>
</dbReference>
<keyword evidence="1" id="KW-0809">Transit peptide</keyword>
<comment type="subunit">
    <text evidence="1">Component of the TIM23 complex.</text>
</comment>
<feature type="region of interest" description="Disordered" evidence="2">
    <location>
        <begin position="1"/>
        <end position="70"/>
    </location>
</feature>
<dbReference type="GO" id="GO:0005744">
    <property type="term" value="C:TIM23 mitochondrial import inner membrane translocase complex"/>
    <property type="evidence" value="ECO:0007669"/>
    <property type="project" value="UniProtKB-UniRule"/>
</dbReference>
<feature type="region of interest" description="Disordered" evidence="2">
    <location>
        <begin position="127"/>
        <end position="216"/>
    </location>
</feature>
<feature type="domain" description="FCP1 homology" evidence="3">
    <location>
        <begin position="226"/>
        <end position="467"/>
    </location>
</feature>
<organism evidence="4 5">
    <name type="scientific">Verticillium longisporum</name>
    <name type="common">Verticillium dahliae var. longisporum</name>
    <dbReference type="NCBI Taxonomy" id="100787"/>
    <lineage>
        <taxon>Eukaryota</taxon>
        <taxon>Fungi</taxon>
        <taxon>Dikarya</taxon>
        <taxon>Ascomycota</taxon>
        <taxon>Pezizomycotina</taxon>
        <taxon>Sordariomycetes</taxon>
        <taxon>Hypocreomycetidae</taxon>
        <taxon>Glomerellales</taxon>
        <taxon>Plectosphaerellaceae</taxon>
        <taxon>Verticillium</taxon>
    </lineage>
</organism>
<comment type="similarity">
    <text evidence="1">Belongs to the TIM50 family.</text>
</comment>
<dbReference type="InterPro" id="IPR004274">
    <property type="entry name" value="FCP1_dom"/>
</dbReference>
<comment type="subcellular location">
    <subcellularLocation>
        <location evidence="1">Mitochondrion inner membrane</location>
        <topology evidence="1">Single-pass membrane protein</topology>
    </subcellularLocation>
</comment>
<keyword evidence="1" id="KW-0811">Translocation</keyword>
<keyword evidence="1" id="KW-0813">Transport</keyword>
<reference evidence="5" key="1">
    <citation type="submission" date="2015-05" db="EMBL/GenBank/DDBJ databases">
        <authorList>
            <person name="Fogelqvist Johan"/>
        </authorList>
    </citation>
    <scope>NUCLEOTIDE SEQUENCE [LARGE SCALE GENOMIC DNA]</scope>
</reference>
<dbReference type="Gene3D" id="3.40.50.1000">
    <property type="entry name" value="HAD superfamily/HAD-like"/>
    <property type="match status" value="2"/>
</dbReference>
<evidence type="ECO:0000256" key="2">
    <source>
        <dbReference type="SAM" id="MobiDB-lite"/>
    </source>
</evidence>
<keyword evidence="1" id="KW-0496">Mitochondrion</keyword>
<sequence length="496" mass="54656">MHFHPSRILSGPLRPQSTKPAHPRSFNLVLGTPSQPRTLTTSAKRCLSPAKPEPSRRTTAHTSPGTLELRESLQIYTRKQPRMEYNSFRGNAAPGGGNFAMQPSQMPSFYFDTTPSGTSQFHSGPSFPAPTAPHGGIQTNQPVSIPTGPAAMTRLPPPNAPTEPKGKLNKKAKARGEKGIKRKIKNNNGATEERDKVVAPSAASGGIPNPTPAYLRQAHNPPTTLARPRAILVVLDLNGTLLHRPDRRRSHNFIERPYAKRFMHYCIDTLHVAVWSSARPENVAKMVAQLAEGGGGGDVAPAAYASRLVAAWGRDKFDLTPADYVKRRFMHYCIDTLHVAVWSSARPENVAKMVAQLAEGGGDVAPAAYASRLVAAWGRDKFDLTPADYVKRVQCYKRLQRIWADAAVQASHPDGLRWDQTNTVLVDDSLEKARSEPFNLLRIPEFFGDADEATDVLPQVHDYINALCYQADISQYMRLHPFGLRDDYTLERPPSA</sequence>
<dbReference type="Proteomes" id="UP000045706">
    <property type="component" value="Unassembled WGS sequence"/>
</dbReference>
<dbReference type="GO" id="GO:0015031">
    <property type="term" value="P:protein transport"/>
    <property type="evidence" value="ECO:0007669"/>
    <property type="project" value="UniProtKB-KW"/>
</dbReference>
<comment type="function">
    <text evidence="1">Essential component of the TIM23 complex, a complex that mediates the translocation of transit peptide-containing proteins across the mitochondrial inner membrane.</text>
</comment>
<dbReference type="PANTHER" id="PTHR12210">
    <property type="entry name" value="DULLARD PROTEIN PHOSPHATASE"/>
    <property type="match status" value="1"/>
</dbReference>
<evidence type="ECO:0000313" key="5">
    <source>
        <dbReference type="Proteomes" id="UP000045706"/>
    </source>
</evidence>
<evidence type="ECO:0000313" key="4">
    <source>
        <dbReference type="EMBL" id="CRK17001.1"/>
    </source>
</evidence>
<protein>
    <recommendedName>
        <fullName evidence="1">Mitochondrial import inner membrane translocase subunit TIM50</fullName>
    </recommendedName>
</protein>
<accession>A0A0G4L4U5</accession>
<dbReference type="PROSITE" id="PS50969">
    <property type="entry name" value="FCP1"/>
    <property type="match status" value="1"/>
</dbReference>
<evidence type="ECO:0000256" key="1">
    <source>
        <dbReference type="RuleBase" id="RU365079"/>
    </source>
</evidence>
<dbReference type="InterPro" id="IPR023214">
    <property type="entry name" value="HAD_sf"/>
</dbReference>
<dbReference type="SMART" id="SM00577">
    <property type="entry name" value="CPDc"/>
    <property type="match status" value="1"/>
</dbReference>
<keyword evidence="1" id="KW-0653">Protein transport</keyword>
<dbReference type="AlphaFoldDB" id="A0A0G4L4U5"/>
<evidence type="ECO:0000259" key="3">
    <source>
        <dbReference type="PROSITE" id="PS50969"/>
    </source>
</evidence>
<proteinExistence type="inferred from homology"/>
<dbReference type="EMBL" id="CVQI01007557">
    <property type="protein sequence ID" value="CRK17001.1"/>
    <property type="molecule type" value="Genomic_DNA"/>
</dbReference>
<gene>
    <name evidence="4" type="ORF">BN1723_011187</name>
</gene>
<feature type="compositionally biased region" description="Polar residues" evidence="2">
    <location>
        <begin position="32"/>
        <end position="43"/>
    </location>
</feature>
<dbReference type="SUPFAM" id="SSF56784">
    <property type="entry name" value="HAD-like"/>
    <property type="match status" value="2"/>
</dbReference>
<dbReference type="Pfam" id="PF03031">
    <property type="entry name" value="NIF"/>
    <property type="match status" value="2"/>
</dbReference>